<evidence type="ECO:0000313" key="2">
    <source>
        <dbReference type="Proteomes" id="UP000601435"/>
    </source>
</evidence>
<dbReference type="GO" id="GO:0003676">
    <property type="term" value="F:nucleic acid binding"/>
    <property type="evidence" value="ECO:0007669"/>
    <property type="project" value="InterPro"/>
</dbReference>
<proteinExistence type="predicted"/>
<organism evidence="1 2">
    <name type="scientific">Symbiodinium necroappetens</name>
    <dbReference type="NCBI Taxonomy" id="1628268"/>
    <lineage>
        <taxon>Eukaryota</taxon>
        <taxon>Sar</taxon>
        <taxon>Alveolata</taxon>
        <taxon>Dinophyceae</taxon>
        <taxon>Suessiales</taxon>
        <taxon>Symbiodiniaceae</taxon>
        <taxon>Symbiodinium</taxon>
    </lineage>
</organism>
<reference evidence="1" key="1">
    <citation type="submission" date="2021-02" db="EMBL/GenBank/DDBJ databases">
        <authorList>
            <person name="Dougan E. K."/>
            <person name="Rhodes N."/>
            <person name="Thang M."/>
            <person name="Chan C."/>
        </authorList>
    </citation>
    <scope>NUCLEOTIDE SEQUENCE</scope>
</reference>
<dbReference type="Proteomes" id="UP000601435">
    <property type="component" value="Unassembled WGS sequence"/>
</dbReference>
<name>A0A813BVX2_9DINO</name>
<sequence length="911" mass="102458">MTSSDALMSGIRYPFNMPLNRGCLRFPAPLTGSLCCRLVLLLGNDLNDVALLSRITRSVRAVRQLVPELPFFDVIDDALLQQVKALVETYVQQEGAAAKVIARDKALAEGAIWSAKWQVEFVFDANALRRSMATMVAKAPGPDNWAASDLLRMPDKWWHHAAQLWDKVVELRRTPLAWTAGKTCLIWKDSTKTRPITILPVIWRAGARLLNEQLHGWALLKPRSRPLFSNFNMSLITMPVELFSKISQVSSIVLITSLRHKFFGISGLRLVWLLWLNTSGPLAVDPVTGHGYVDDRLMLLRAHGTYHDLRQAVERSNIFDRGFGLEVAVTKCAVLARGNDGEARDLAATLRYKFGSELRTLGVKVSFEGHWGLLRFSPEKCIQRLRAIRSLQLSIVQVKPLVRSLVLPCIAWAAPYASPDAADITRLAAEIEACLEMMAGHGAAKVLFYEIIGWELEPQFAVDLAILRAFWRTSCRPDAWTESLPLTELGGYAARVLPQLQPTLARLGWWISEDTRTISCHDEENALRTLHLGRESFKCLREWLAISYRRLYFHKTWRVWHHHPRPEDHATGLQLPVPDADLDYRFEGHKRAYKEAGNNRELQLAVVGAGASNWHFNAGGNFDPDHPRHRCPCGGLRPSRPHLVWNCSHFEELRGDLAPPRDKAAERLFALPVGRLPRAPACIDAPGFHDELVDAVAGHAHRRRLVVATDGSSKDFVGAMGFAIHEPGCRLAFGDAYEDQQPYRLEVTAIWHLLRAISAAKDRSSGLHPWDCQDVICVVDCESAITAIEGKRDFDLMLVLQDIRHFRQRLLGQGIDVSFVWCPSHGKRPKWAPPLGLDPQTLRELNTAADVVAGQCMQRRRNGSARLAWAQHLETAAEWEYRAVRAVADIAKAYHTHLLQFGARPRERDPG</sequence>
<dbReference type="Gene3D" id="3.30.420.10">
    <property type="entry name" value="Ribonuclease H-like superfamily/Ribonuclease H"/>
    <property type="match status" value="1"/>
</dbReference>
<dbReference type="AlphaFoldDB" id="A0A813BVX2"/>
<dbReference type="EMBL" id="CAJNJA010081286">
    <property type="protein sequence ID" value="CAE7929720.1"/>
    <property type="molecule type" value="Genomic_DNA"/>
</dbReference>
<comment type="caution">
    <text evidence="1">The sequence shown here is derived from an EMBL/GenBank/DDBJ whole genome shotgun (WGS) entry which is preliminary data.</text>
</comment>
<dbReference type="InterPro" id="IPR036397">
    <property type="entry name" value="RNaseH_sf"/>
</dbReference>
<evidence type="ECO:0000313" key="1">
    <source>
        <dbReference type="EMBL" id="CAE7929720.1"/>
    </source>
</evidence>
<protein>
    <submittedName>
        <fullName evidence="1">L96 protein</fullName>
    </submittedName>
</protein>
<accession>A0A813BVX2</accession>
<gene>
    <name evidence="1" type="primary">L96</name>
    <name evidence="1" type="ORF">SNEC2469_LOCUS32300</name>
</gene>
<dbReference type="SUPFAM" id="SSF53098">
    <property type="entry name" value="Ribonuclease H-like"/>
    <property type="match status" value="1"/>
</dbReference>
<dbReference type="OrthoDB" id="443313at2759"/>
<keyword evidence="2" id="KW-1185">Reference proteome</keyword>
<feature type="non-terminal residue" evidence="1">
    <location>
        <position position="1"/>
    </location>
</feature>
<dbReference type="InterPro" id="IPR012337">
    <property type="entry name" value="RNaseH-like_sf"/>
</dbReference>